<dbReference type="Gene3D" id="3.40.50.2300">
    <property type="match status" value="2"/>
</dbReference>
<dbReference type="PANTHER" id="PTHR47235">
    <property type="entry name" value="BLR6548 PROTEIN"/>
    <property type="match status" value="1"/>
</dbReference>
<keyword evidence="8" id="KW-1185">Reference proteome</keyword>
<evidence type="ECO:0000313" key="7">
    <source>
        <dbReference type="EMBL" id="NML44370.1"/>
    </source>
</evidence>
<dbReference type="AlphaFoldDB" id="A0A848H554"/>
<evidence type="ECO:0000256" key="3">
    <source>
        <dbReference type="ARBA" id="ARBA00022729"/>
    </source>
</evidence>
<organism evidence="7 8">
    <name type="scientific">Ramlibacter agri</name>
    <dbReference type="NCBI Taxonomy" id="2728837"/>
    <lineage>
        <taxon>Bacteria</taxon>
        <taxon>Pseudomonadati</taxon>
        <taxon>Pseudomonadota</taxon>
        <taxon>Betaproteobacteria</taxon>
        <taxon>Burkholderiales</taxon>
        <taxon>Comamonadaceae</taxon>
        <taxon>Ramlibacter</taxon>
    </lineage>
</organism>
<reference evidence="7 8" key="1">
    <citation type="submission" date="2020-04" db="EMBL/GenBank/DDBJ databases">
        <title>Ramlibacter sp. G-1-2-2 isolated from soil.</title>
        <authorList>
            <person name="Dahal R.H."/>
        </authorList>
    </citation>
    <scope>NUCLEOTIDE SEQUENCE [LARGE SCALE GENOMIC DNA]</scope>
    <source>
        <strain evidence="7 8">G-1-2-2</strain>
    </source>
</reference>
<dbReference type="InterPro" id="IPR028082">
    <property type="entry name" value="Peripla_BP_I"/>
</dbReference>
<dbReference type="EMBL" id="JABBFX010000001">
    <property type="protein sequence ID" value="NML44370.1"/>
    <property type="molecule type" value="Genomic_DNA"/>
</dbReference>
<dbReference type="InterPro" id="IPR000709">
    <property type="entry name" value="Leu_Ile_Val-bd"/>
</dbReference>
<accession>A0A848H554</accession>
<comment type="similarity">
    <text evidence="1">Belongs to the leucine-binding protein family.</text>
</comment>
<evidence type="ECO:0000259" key="6">
    <source>
        <dbReference type="Pfam" id="PF13458"/>
    </source>
</evidence>
<evidence type="ECO:0000256" key="5">
    <source>
        <dbReference type="SAM" id="SignalP"/>
    </source>
</evidence>
<feature type="signal peptide" evidence="5">
    <location>
        <begin position="1"/>
        <end position="25"/>
    </location>
</feature>
<keyword evidence="4" id="KW-0029">Amino-acid transport</keyword>
<proteinExistence type="inferred from homology"/>
<dbReference type="SUPFAM" id="SSF53822">
    <property type="entry name" value="Periplasmic binding protein-like I"/>
    <property type="match status" value="1"/>
</dbReference>
<protein>
    <submittedName>
        <fullName evidence="7">ABC transporter substrate-binding protein</fullName>
    </submittedName>
</protein>
<dbReference type="CDD" id="cd06326">
    <property type="entry name" value="PBP1_ABC_ligand_binding-like"/>
    <property type="match status" value="1"/>
</dbReference>
<evidence type="ECO:0000313" key="8">
    <source>
        <dbReference type="Proteomes" id="UP000541185"/>
    </source>
</evidence>
<dbReference type="RefSeq" id="WP_169418502.1">
    <property type="nucleotide sequence ID" value="NZ_JABBFX010000001.1"/>
</dbReference>
<dbReference type="Proteomes" id="UP000541185">
    <property type="component" value="Unassembled WGS sequence"/>
</dbReference>
<sequence>MGLPLKRRTLLAAGCAAAFLPPARAAATVRIGQVLPLTGPLASVVKPVAEGQKALLNAVNAQGGVNGAAIELVTLDDTTRPDQTVDLTRNLLADTSVAALFGYAFVPGLVKAIPLVDERRMPLIGVYNGADILRGQDHPTLFTTTASLRDEIAAMVQNLATLNMCKLAVAYQDNELGRFMLPHVQAVAEERKAQVIATVPLKPDGSNAKEAAAAVNQADPQGILLLAAGAAVLGFMRARTADARVPVYALSLAGTTSLVEQLGSAARGMAFTQIVPYPLRQTTPLSRHFGAAMQAAKLAPTYDRMWGYLNASILVEVLRRTGGKPSPATMLAAVEKMSDVDIGGYRVNYGPQKRHGSSFVEITMVDGSGKFVR</sequence>
<dbReference type="InterPro" id="IPR028081">
    <property type="entry name" value="Leu-bd"/>
</dbReference>
<keyword evidence="3 5" id="KW-0732">Signal</keyword>
<dbReference type="Pfam" id="PF13458">
    <property type="entry name" value="Peripla_BP_6"/>
    <property type="match status" value="1"/>
</dbReference>
<evidence type="ECO:0000256" key="2">
    <source>
        <dbReference type="ARBA" id="ARBA00022448"/>
    </source>
</evidence>
<dbReference type="PANTHER" id="PTHR47235:SF1">
    <property type="entry name" value="BLR6548 PROTEIN"/>
    <property type="match status" value="1"/>
</dbReference>
<keyword evidence="2" id="KW-0813">Transport</keyword>
<gene>
    <name evidence="7" type="ORF">HHL11_11450</name>
</gene>
<comment type="caution">
    <text evidence="7">The sequence shown here is derived from an EMBL/GenBank/DDBJ whole genome shotgun (WGS) entry which is preliminary data.</text>
</comment>
<dbReference type="PRINTS" id="PR00337">
    <property type="entry name" value="LEUILEVALBP"/>
</dbReference>
<feature type="chain" id="PRO_5032728775" evidence="5">
    <location>
        <begin position="26"/>
        <end position="373"/>
    </location>
</feature>
<feature type="domain" description="Leucine-binding protein" evidence="6">
    <location>
        <begin position="28"/>
        <end position="366"/>
    </location>
</feature>
<evidence type="ECO:0000256" key="1">
    <source>
        <dbReference type="ARBA" id="ARBA00010062"/>
    </source>
</evidence>
<evidence type="ECO:0000256" key="4">
    <source>
        <dbReference type="ARBA" id="ARBA00022970"/>
    </source>
</evidence>
<dbReference type="GO" id="GO:0006865">
    <property type="term" value="P:amino acid transport"/>
    <property type="evidence" value="ECO:0007669"/>
    <property type="project" value="UniProtKB-KW"/>
</dbReference>
<name>A0A848H554_9BURK</name>